<keyword evidence="10" id="KW-1185">Reference proteome</keyword>
<protein>
    <recommendedName>
        <fullName evidence="8">C2H2-type domain-containing protein</fullName>
    </recommendedName>
</protein>
<comment type="subcellular location">
    <subcellularLocation>
        <location evidence="1">Nucleus</location>
    </subcellularLocation>
</comment>
<reference evidence="9" key="1">
    <citation type="submission" date="2020-11" db="EMBL/GenBank/DDBJ databases">
        <authorList>
            <consortium name="DOE Joint Genome Institute"/>
            <person name="Ahrendt S."/>
            <person name="Riley R."/>
            <person name="Andreopoulos W."/>
            <person name="Labutti K."/>
            <person name="Pangilinan J."/>
            <person name="Ruiz-Duenas F.J."/>
            <person name="Barrasa J.M."/>
            <person name="Sanchez-Garcia M."/>
            <person name="Camarero S."/>
            <person name="Miyauchi S."/>
            <person name="Serrano A."/>
            <person name="Linde D."/>
            <person name="Babiker R."/>
            <person name="Drula E."/>
            <person name="Ayuso-Fernandez I."/>
            <person name="Pacheco R."/>
            <person name="Padilla G."/>
            <person name="Ferreira P."/>
            <person name="Barriuso J."/>
            <person name="Kellner H."/>
            <person name="Castanera R."/>
            <person name="Alfaro M."/>
            <person name="Ramirez L."/>
            <person name="Pisabarro A.G."/>
            <person name="Kuo A."/>
            <person name="Tritt A."/>
            <person name="Lipzen A."/>
            <person name="He G."/>
            <person name="Yan M."/>
            <person name="Ng V."/>
            <person name="Cullen D."/>
            <person name="Martin F."/>
            <person name="Rosso M.-N."/>
            <person name="Henrissat B."/>
            <person name="Hibbett D."/>
            <person name="Martinez A.T."/>
            <person name="Grigoriev I.V."/>
        </authorList>
    </citation>
    <scope>NUCLEOTIDE SEQUENCE</scope>
    <source>
        <strain evidence="9">ATCC 90797</strain>
    </source>
</reference>
<evidence type="ECO:0000313" key="10">
    <source>
        <dbReference type="Proteomes" id="UP000807025"/>
    </source>
</evidence>
<evidence type="ECO:0000256" key="7">
    <source>
        <dbReference type="PROSITE-ProRule" id="PRU00042"/>
    </source>
</evidence>
<keyword evidence="6" id="KW-0539">Nucleus</keyword>
<dbReference type="GO" id="GO:0008270">
    <property type="term" value="F:zinc ion binding"/>
    <property type="evidence" value="ECO:0007669"/>
    <property type="project" value="UniProtKB-KW"/>
</dbReference>
<name>A0A9P5ZU00_PLEER</name>
<evidence type="ECO:0000256" key="3">
    <source>
        <dbReference type="ARBA" id="ARBA00022737"/>
    </source>
</evidence>
<dbReference type="Gene3D" id="3.30.160.60">
    <property type="entry name" value="Classic Zinc Finger"/>
    <property type="match status" value="2"/>
</dbReference>
<dbReference type="PROSITE" id="PS50157">
    <property type="entry name" value="ZINC_FINGER_C2H2_2"/>
    <property type="match status" value="2"/>
</dbReference>
<dbReference type="InterPro" id="IPR036236">
    <property type="entry name" value="Znf_C2H2_sf"/>
</dbReference>
<organism evidence="9 10">
    <name type="scientific">Pleurotus eryngii</name>
    <name type="common">Boletus of the steppes</name>
    <dbReference type="NCBI Taxonomy" id="5323"/>
    <lineage>
        <taxon>Eukaryota</taxon>
        <taxon>Fungi</taxon>
        <taxon>Dikarya</taxon>
        <taxon>Basidiomycota</taxon>
        <taxon>Agaricomycotina</taxon>
        <taxon>Agaricomycetes</taxon>
        <taxon>Agaricomycetidae</taxon>
        <taxon>Agaricales</taxon>
        <taxon>Pleurotineae</taxon>
        <taxon>Pleurotaceae</taxon>
        <taxon>Pleurotus</taxon>
    </lineage>
</organism>
<dbReference type="OrthoDB" id="654211at2759"/>
<proteinExistence type="predicted"/>
<sequence>MNHMEPGYNPQYGCYNNYNHCQGTDLSASSNPPDSVYPDPWPQSPISPTMPSGNLYNMGQMQQYPPYPPTMPSYHHGQLYDQQVYLMSPSIQSQGSNFVPTDNFTTVVHSHYHPDVQSHYNPPGSTDNRPPVDGQWINSLPFVQHGSLAPQPSTTSLPVTRQLATDAVSNAAEMRRVNPHRFFCQYCDRGFTTRHNYTRHLGAHNDERPFDCECGSAFTTRSDLKRHQLKSKKHGNAQTHAT</sequence>
<feature type="domain" description="C2H2-type" evidence="8">
    <location>
        <begin position="182"/>
        <end position="209"/>
    </location>
</feature>
<dbReference type="GO" id="GO:0010468">
    <property type="term" value="P:regulation of gene expression"/>
    <property type="evidence" value="ECO:0007669"/>
    <property type="project" value="TreeGrafter"/>
</dbReference>
<dbReference type="AlphaFoldDB" id="A0A9P5ZU00"/>
<dbReference type="SMART" id="SM00355">
    <property type="entry name" value="ZnF_C2H2"/>
    <property type="match status" value="2"/>
</dbReference>
<accession>A0A9P5ZU00</accession>
<keyword evidence="5" id="KW-0862">Zinc</keyword>
<dbReference type="Pfam" id="PF00096">
    <property type="entry name" value="zf-C2H2"/>
    <property type="match status" value="1"/>
</dbReference>
<evidence type="ECO:0000256" key="6">
    <source>
        <dbReference type="ARBA" id="ARBA00023242"/>
    </source>
</evidence>
<keyword evidence="4 7" id="KW-0863">Zinc-finger</keyword>
<evidence type="ECO:0000313" key="9">
    <source>
        <dbReference type="EMBL" id="KAF9492314.1"/>
    </source>
</evidence>
<keyword evidence="2" id="KW-0479">Metal-binding</keyword>
<evidence type="ECO:0000256" key="5">
    <source>
        <dbReference type="ARBA" id="ARBA00022833"/>
    </source>
</evidence>
<dbReference type="PROSITE" id="PS00028">
    <property type="entry name" value="ZINC_FINGER_C2H2_1"/>
    <property type="match status" value="1"/>
</dbReference>
<dbReference type="InterPro" id="IPR050331">
    <property type="entry name" value="Zinc_finger"/>
</dbReference>
<dbReference type="PANTHER" id="PTHR16515:SF49">
    <property type="entry name" value="GASTRULA ZINC FINGER PROTEIN XLCGF49.1-LIKE-RELATED"/>
    <property type="match status" value="1"/>
</dbReference>
<dbReference type="PANTHER" id="PTHR16515">
    <property type="entry name" value="PR DOMAIN ZINC FINGER PROTEIN"/>
    <property type="match status" value="1"/>
</dbReference>
<dbReference type="EMBL" id="MU154603">
    <property type="protein sequence ID" value="KAF9492314.1"/>
    <property type="molecule type" value="Genomic_DNA"/>
</dbReference>
<feature type="domain" description="C2H2-type" evidence="8">
    <location>
        <begin position="210"/>
        <end position="239"/>
    </location>
</feature>
<dbReference type="InterPro" id="IPR013087">
    <property type="entry name" value="Znf_C2H2_type"/>
</dbReference>
<comment type="caution">
    <text evidence="9">The sequence shown here is derived from an EMBL/GenBank/DDBJ whole genome shotgun (WGS) entry which is preliminary data.</text>
</comment>
<dbReference type="GO" id="GO:0005634">
    <property type="term" value="C:nucleus"/>
    <property type="evidence" value="ECO:0007669"/>
    <property type="project" value="UniProtKB-SubCell"/>
</dbReference>
<evidence type="ECO:0000259" key="8">
    <source>
        <dbReference type="PROSITE" id="PS50157"/>
    </source>
</evidence>
<keyword evidence="3" id="KW-0677">Repeat</keyword>
<evidence type="ECO:0000256" key="1">
    <source>
        <dbReference type="ARBA" id="ARBA00004123"/>
    </source>
</evidence>
<dbReference type="Proteomes" id="UP000807025">
    <property type="component" value="Unassembled WGS sequence"/>
</dbReference>
<evidence type="ECO:0000256" key="2">
    <source>
        <dbReference type="ARBA" id="ARBA00022723"/>
    </source>
</evidence>
<gene>
    <name evidence="9" type="ORF">BDN71DRAFT_1451709</name>
</gene>
<evidence type="ECO:0000256" key="4">
    <source>
        <dbReference type="ARBA" id="ARBA00022771"/>
    </source>
</evidence>
<dbReference type="SUPFAM" id="SSF57667">
    <property type="entry name" value="beta-beta-alpha zinc fingers"/>
    <property type="match status" value="1"/>
</dbReference>